<dbReference type="EMBL" id="JADGJW010001845">
    <property type="protein sequence ID" value="KAJ3200735.1"/>
    <property type="molecule type" value="Genomic_DNA"/>
</dbReference>
<name>A0AAD5XWJ4_9FUNG</name>
<dbReference type="Proteomes" id="UP001211065">
    <property type="component" value="Unassembled WGS sequence"/>
</dbReference>
<organism evidence="1 2">
    <name type="scientific">Clydaea vesicula</name>
    <dbReference type="NCBI Taxonomy" id="447962"/>
    <lineage>
        <taxon>Eukaryota</taxon>
        <taxon>Fungi</taxon>
        <taxon>Fungi incertae sedis</taxon>
        <taxon>Chytridiomycota</taxon>
        <taxon>Chytridiomycota incertae sedis</taxon>
        <taxon>Chytridiomycetes</taxon>
        <taxon>Lobulomycetales</taxon>
        <taxon>Lobulomycetaceae</taxon>
        <taxon>Clydaea</taxon>
    </lineage>
</organism>
<evidence type="ECO:0000313" key="1">
    <source>
        <dbReference type="EMBL" id="KAJ3200735.1"/>
    </source>
</evidence>
<comment type="caution">
    <text evidence="1">The sequence shown here is derived from an EMBL/GenBank/DDBJ whole genome shotgun (WGS) entry which is preliminary data.</text>
</comment>
<feature type="non-terminal residue" evidence="1">
    <location>
        <position position="440"/>
    </location>
</feature>
<sequence length="440" mass="50949">MSTLEETRPCIIEEAEPIDGITREELKSYGLETVDEVSISTNSAVVNNINKEVLEELESQRLFNPTSSASQKEQLFNTPTTKIERNHINMKRNTSDRNSMSAFQSNLNIICEDEDENTVLADLPKLPPKKLSSKRLSSNFKLLSDINFNKPKPFSMEIEDEQIEGEENIKEWIEKLKNSEIELVEKKKQDSFFFTDKNTLDDIKDVNKKAVLEDYPFADSTSIKRRNIQDVNREWEQSCIGLVSESLPKVAFFENEEIDLKDSTDLKKSAIISSYKSQNTLHSSSAPVESKYLENNLHDKTETHLNLNSTGDDKISINEDKFHKTLENLKFDDVEMKEGLIDEKYQKGRKDYSKKEKKFKLKKLFASKSFMKAKSQKVDERNAKYANISNELLESQELEDFYNIPEEHDTSSNKRGSIWKKLKRFFSFNNTQVNELELPI</sequence>
<protein>
    <submittedName>
        <fullName evidence="1">Uncharacterized protein</fullName>
    </submittedName>
</protein>
<accession>A0AAD5XWJ4</accession>
<dbReference type="AlphaFoldDB" id="A0AAD5XWJ4"/>
<keyword evidence="2" id="KW-1185">Reference proteome</keyword>
<reference evidence="1" key="1">
    <citation type="submission" date="2020-05" db="EMBL/GenBank/DDBJ databases">
        <title>Phylogenomic resolution of chytrid fungi.</title>
        <authorList>
            <person name="Stajich J.E."/>
            <person name="Amses K."/>
            <person name="Simmons R."/>
            <person name="Seto K."/>
            <person name="Myers J."/>
            <person name="Bonds A."/>
            <person name="Quandt C.A."/>
            <person name="Barry K."/>
            <person name="Liu P."/>
            <person name="Grigoriev I."/>
            <person name="Longcore J.E."/>
            <person name="James T.Y."/>
        </authorList>
    </citation>
    <scope>NUCLEOTIDE SEQUENCE</scope>
    <source>
        <strain evidence="1">JEL0476</strain>
    </source>
</reference>
<proteinExistence type="predicted"/>
<gene>
    <name evidence="1" type="ORF">HK099_002534</name>
</gene>
<evidence type="ECO:0000313" key="2">
    <source>
        <dbReference type="Proteomes" id="UP001211065"/>
    </source>
</evidence>